<evidence type="ECO:0000313" key="3">
    <source>
        <dbReference type="Proteomes" id="UP000735302"/>
    </source>
</evidence>
<gene>
    <name evidence="2" type="ORF">PoB_007073500</name>
</gene>
<evidence type="ECO:0000313" key="2">
    <source>
        <dbReference type="EMBL" id="GFO44230.1"/>
    </source>
</evidence>
<accession>A0AAV4DJB7</accession>
<evidence type="ECO:0000256" key="1">
    <source>
        <dbReference type="SAM" id="MobiDB-lite"/>
    </source>
</evidence>
<name>A0AAV4DJB7_9GAST</name>
<proteinExistence type="predicted"/>
<reference evidence="2 3" key="1">
    <citation type="journal article" date="2021" name="Elife">
        <title>Chloroplast acquisition without the gene transfer in kleptoplastic sea slugs, Plakobranchus ocellatus.</title>
        <authorList>
            <person name="Maeda T."/>
            <person name="Takahashi S."/>
            <person name="Yoshida T."/>
            <person name="Shimamura S."/>
            <person name="Takaki Y."/>
            <person name="Nagai Y."/>
            <person name="Toyoda A."/>
            <person name="Suzuki Y."/>
            <person name="Arimoto A."/>
            <person name="Ishii H."/>
            <person name="Satoh N."/>
            <person name="Nishiyama T."/>
            <person name="Hasebe M."/>
            <person name="Maruyama T."/>
            <person name="Minagawa J."/>
            <person name="Obokata J."/>
            <person name="Shigenobu S."/>
        </authorList>
    </citation>
    <scope>NUCLEOTIDE SEQUENCE [LARGE SCALE GENOMIC DNA]</scope>
</reference>
<keyword evidence="3" id="KW-1185">Reference proteome</keyword>
<dbReference type="AlphaFoldDB" id="A0AAV4DJB7"/>
<sequence length="147" mass="16182">MLKDNMMLMLASVFDGQRLTLNIDVLMLKKDDDDDDDDGGGGGGGEGRGGGKRTGEGSGEWSMSMIQETYLRMRKKEAVRGDERVVGRWRRGRKETSPVKHIKKTSLDVAHPSNVGHSRAATVVLFVVGPKPYSPENQAENSLRSQH</sequence>
<comment type="caution">
    <text evidence="2">The sequence shown here is derived from an EMBL/GenBank/DDBJ whole genome shotgun (WGS) entry which is preliminary data.</text>
</comment>
<organism evidence="2 3">
    <name type="scientific">Plakobranchus ocellatus</name>
    <dbReference type="NCBI Taxonomy" id="259542"/>
    <lineage>
        <taxon>Eukaryota</taxon>
        <taxon>Metazoa</taxon>
        <taxon>Spiralia</taxon>
        <taxon>Lophotrochozoa</taxon>
        <taxon>Mollusca</taxon>
        <taxon>Gastropoda</taxon>
        <taxon>Heterobranchia</taxon>
        <taxon>Euthyneura</taxon>
        <taxon>Panpulmonata</taxon>
        <taxon>Sacoglossa</taxon>
        <taxon>Placobranchoidea</taxon>
        <taxon>Plakobranchidae</taxon>
        <taxon>Plakobranchus</taxon>
    </lineage>
</organism>
<dbReference type="EMBL" id="BLXT01007943">
    <property type="protein sequence ID" value="GFO44230.1"/>
    <property type="molecule type" value="Genomic_DNA"/>
</dbReference>
<dbReference type="Proteomes" id="UP000735302">
    <property type="component" value="Unassembled WGS sequence"/>
</dbReference>
<protein>
    <submittedName>
        <fullName evidence="2">Uncharacterized protein</fullName>
    </submittedName>
</protein>
<feature type="region of interest" description="Disordered" evidence="1">
    <location>
        <begin position="30"/>
        <end position="64"/>
    </location>
</feature>